<dbReference type="AlphaFoldDB" id="A0AAV3QG60"/>
<organism evidence="3 4">
    <name type="scientific">Lithospermum erythrorhizon</name>
    <name type="common">Purple gromwell</name>
    <name type="synonym">Lithospermum officinale var. erythrorhizon</name>
    <dbReference type="NCBI Taxonomy" id="34254"/>
    <lineage>
        <taxon>Eukaryota</taxon>
        <taxon>Viridiplantae</taxon>
        <taxon>Streptophyta</taxon>
        <taxon>Embryophyta</taxon>
        <taxon>Tracheophyta</taxon>
        <taxon>Spermatophyta</taxon>
        <taxon>Magnoliopsida</taxon>
        <taxon>eudicotyledons</taxon>
        <taxon>Gunneridae</taxon>
        <taxon>Pentapetalae</taxon>
        <taxon>asterids</taxon>
        <taxon>lamiids</taxon>
        <taxon>Boraginales</taxon>
        <taxon>Boraginaceae</taxon>
        <taxon>Boraginoideae</taxon>
        <taxon>Lithospermeae</taxon>
        <taxon>Lithospermum</taxon>
    </lineage>
</organism>
<feature type="coiled-coil region" evidence="1">
    <location>
        <begin position="113"/>
        <end position="179"/>
    </location>
</feature>
<feature type="region of interest" description="Disordered" evidence="2">
    <location>
        <begin position="1"/>
        <end position="80"/>
    </location>
</feature>
<gene>
    <name evidence="3" type="ORF">LIER_19022</name>
</gene>
<proteinExistence type="predicted"/>
<accession>A0AAV3QG60</accession>
<evidence type="ECO:0000256" key="2">
    <source>
        <dbReference type="SAM" id="MobiDB-lite"/>
    </source>
</evidence>
<keyword evidence="1" id="KW-0175">Coiled coil</keyword>
<comment type="caution">
    <text evidence="3">The sequence shown here is derived from an EMBL/GenBank/DDBJ whole genome shotgun (WGS) entry which is preliminary data.</text>
</comment>
<evidence type="ECO:0000256" key="1">
    <source>
        <dbReference type="SAM" id="Coils"/>
    </source>
</evidence>
<keyword evidence="4" id="KW-1185">Reference proteome</keyword>
<evidence type="ECO:0000313" key="4">
    <source>
        <dbReference type="Proteomes" id="UP001454036"/>
    </source>
</evidence>
<sequence>MSQTSDEFVGSLLRDSPQASKVVVGSGFTSPNMDDSQGPLDMMPLRAVMGPPADVPPTRGSSIAQPKPLKGKRSKEPPTLDHVRAKTIPGLITEATECSYGLSLKWKEAEDSLAKFAEEKSSLEEHLNEALALADDAENKYEDLLAVHDGLIKSKTDLTDQYEADMASLKSSLEESQQTSHGLRTQLDSSKLLLADTKKRLEDLSLRPSLEAVFEDLSYRNLLIDNTVSLMKEFISEGYLEFRGYIPFFPNSGEDLGKGVRGGSD</sequence>
<reference evidence="3 4" key="1">
    <citation type="submission" date="2024-01" db="EMBL/GenBank/DDBJ databases">
        <title>The complete chloroplast genome sequence of Lithospermum erythrorhizon: insights into the phylogenetic relationship among Boraginaceae species and the maternal lineages of purple gromwells.</title>
        <authorList>
            <person name="Okada T."/>
            <person name="Watanabe K."/>
        </authorList>
    </citation>
    <scope>NUCLEOTIDE SEQUENCE [LARGE SCALE GENOMIC DNA]</scope>
</reference>
<name>A0AAV3QG60_LITER</name>
<dbReference type="EMBL" id="BAABME010004641">
    <property type="protein sequence ID" value="GAA0163057.1"/>
    <property type="molecule type" value="Genomic_DNA"/>
</dbReference>
<dbReference type="Proteomes" id="UP001454036">
    <property type="component" value="Unassembled WGS sequence"/>
</dbReference>
<evidence type="ECO:0000313" key="3">
    <source>
        <dbReference type="EMBL" id="GAA0163057.1"/>
    </source>
</evidence>
<protein>
    <submittedName>
        <fullName evidence="3">Uncharacterized protein</fullName>
    </submittedName>
</protein>